<dbReference type="eggNOG" id="ENOG502SGX3">
    <property type="taxonomic scope" value="Eukaryota"/>
</dbReference>
<keyword evidence="2" id="KW-1185">Reference proteome</keyword>
<dbReference type="EMBL" id="FN594962">
    <property type="protein sequence ID" value="CBI17715.3"/>
    <property type="molecule type" value="Genomic_DNA"/>
</dbReference>
<dbReference type="HOGENOM" id="CLU_2659484_0_0_1"/>
<dbReference type="PaxDb" id="29760-VIT_14s0219g00260.t01"/>
<protein>
    <submittedName>
        <fullName evidence="1">Uncharacterized protein</fullName>
    </submittedName>
</protein>
<dbReference type="Proteomes" id="UP000009183">
    <property type="component" value="Chromosome 14"/>
</dbReference>
<proteinExistence type="predicted"/>
<name>D7SPY6_VITVI</name>
<dbReference type="AlphaFoldDB" id="D7SPY6"/>
<gene>
    <name evidence="1" type="ordered locus">VIT_14s0219g00260</name>
</gene>
<evidence type="ECO:0000313" key="1">
    <source>
        <dbReference type="EMBL" id="CBI17715.3"/>
    </source>
</evidence>
<dbReference type="OrthoDB" id="1671765at2759"/>
<evidence type="ECO:0000313" key="2">
    <source>
        <dbReference type="Proteomes" id="UP000009183"/>
    </source>
</evidence>
<organism evidence="1 2">
    <name type="scientific">Vitis vinifera</name>
    <name type="common">Grape</name>
    <dbReference type="NCBI Taxonomy" id="29760"/>
    <lineage>
        <taxon>Eukaryota</taxon>
        <taxon>Viridiplantae</taxon>
        <taxon>Streptophyta</taxon>
        <taxon>Embryophyta</taxon>
        <taxon>Tracheophyta</taxon>
        <taxon>Spermatophyta</taxon>
        <taxon>Magnoliopsida</taxon>
        <taxon>eudicotyledons</taxon>
        <taxon>Gunneridae</taxon>
        <taxon>Pentapetalae</taxon>
        <taxon>rosids</taxon>
        <taxon>Vitales</taxon>
        <taxon>Vitaceae</taxon>
        <taxon>Viteae</taxon>
        <taxon>Vitis</taxon>
    </lineage>
</organism>
<reference evidence="2" key="1">
    <citation type="journal article" date="2007" name="Nature">
        <title>The grapevine genome sequence suggests ancestral hexaploidization in major angiosperm phyla.</title>
        <authorList>
            <consortium name="The French-Italian Public Consortium for Grapevine Genome Characterization."/>
            <person name="Jaillon O."/>
            <person name="Aury J.-M."/>
            <person name="Noel B."/>
            <person name="Policriti A."/>
            <person name="Clepet C."/>
            <person name="Casagrande A."/>
            <person name="Choisne N."/>
            <person name="Aubourg S."/>
            <person name="Vitulo N."/>
            <person name="Jubin C."/>
            <person name="Vezzi A."/>
            <person name="Legeai F."/>
            <person name="Hugueney P."/>
            <person name="Dasilva C."/>
            <person name="Horner D."/>
            <person name="Mica E."/>
            <person name="Jublot D."/>
            <person name="Poulain J."/>
            <person name="Bruyere C."/>
            <person name="Billault A."/>
            <person name="Segurens B."/>
            <person name="Gouyvenoux M."/>
            <person name="Ugarte E."/>
            <person name="Cattonaro F."/>
            <person name="Anthouard V."/>
            <person name="Vico V."/>
            <person name="Del Fabbro C."/>
            <person name="Alaux M."/>
            <person name="Di Gaspero G."/>
            <person name="Dumas V."/>
            <person name="Felice N."/>
            <person name="Paillard S."/>
            <person name="Juman I."/>
            <person name="Moroldo M."/>
            <person name="Scalabrin S."/>
            <person name="Canaguier A."/>
            <person name="Le Clainche I."/>
            <person name="Malacrida G."/>
            <person name="Durand E."/>
            <person name="Pesole G."/>
            <person name="Laucou V."/>
            <person name="Chatelet P."/>
            <person name="Merdinoglu D."/>
            <person name="Delledonne M."/>
            <person name="Pezzotti M."/>
            <person name="Lecharny A."/>
            <person name="Scarpelli C."/>
            <person name="Artiguenave F."/>
            <person name="Pe M.E."/>
            <person name="Valle G."/>
            <person name="Morgante M."/>
            <person name="Caboche M."/>
            <person name="Adam-Blondon A.-F."/>
            <person name="Weissenbach J."/>
            <person name="Quetier F."/>
            <person name="Wincker P."/>
        </authorList>
    </citation>
    <scope>NUCLEOTIDE SEQUENCE [LARGE SCALE GENOMIC DNA]</scope>
    <source>
        <strain evidence="2">cv. Pinot noir / PN40024</strain>
    </source>
</reference>
<dbReference type="InParanoid" id="D7SPY6"/>
<accession>D7SPY6</accession>
<sequence length="65" mass="7613">MICLSLLSQSQTLAARPHFSGLMGLQDPPKQIRRLVKDQLPVPWWWSEDYTQARRRQPVNNKLDP</sequence>